<evidence type="ECO:0000313" key="5">
    <source>
        <dbReference type="Proteomes" id="UP000317429"/>
    </source>
</evidence>
<accession>A0A518DDU5</accession>
<keyword evidence="5" id="KW-1185">Reference proteome</keyword>
<keyword evidence="2" id="KW-1133">Transmembrane helix</keyword>
<evidence type="ECO:0000259" key="3">
    <source>
        <dbReference type="Pfam" id="PF04773"/>
    </source>
</evidence>
<sequence>MAQSMEERALFDQVHEALTQALLTGSPEEGIAKLESLLASNPKAQQVYLRYVTQTDILRLWGASNANRSSAIGSDVDPEVMLELLEEAERIEQRAREEREARTLALQNAAQSLHLAESSSPSAPRSRSTWAVSVAAWSTAALLLLMLRFVVLPKEPGGLPIAAARRPVATISDSVDAQWFAVGDADEPTAPGGANAPLRPGRQDPQPSGAGARIKSGRYKLTAGLVQLRLDSGAHAILEAPLEIDLQGKNRVRLVQGKLVGRVPPEASGFTVETSLATIVDLGTEFGVEASPKIDELHVHVFEGGVTVASRSEAGGADQAGEPLSLSAGQAAFVASNRAAVIGQIDQDRFMRRLPTTIQYVGVVEGEGMHLRSPALSKPLDVDGDDVFGSAGYYFFNVREVVDRKGYAPAYEKMLFEKPGFLRGSPEFPDGLAASRGVFSVGGRQEYLDMVDPRAPDNGGSGAVKSGVLTYPADEGNPQDAAPGSEIEICSLALGDDLPPTGFRLGVFTDNADLPETVPAEIRIRINGVEASVATESKDLDGDLYLFDIGRPQQGDVIEIDLRVQGKYASIGGVTFDVP</sequence>
<keyword evidence="2" id="KW-0472">Membrane</keyword>
<protein>
    <submittedName>
        <fullName evidence="4">FecR protein</fullName>
    </submittedName>
</protein>
<evidence type="ECO:0000256" key="1">
    <source>
        <dbReference type="SAM" id="MobiDB-lite"/>
    </source>
</evidence>
<feature type="region of interest" description="Disordered" evidence="1">
    <location>
        <begin position="184"/>
        <end position="212"/>
    </location>
</feature>
<evidence type="ECO:0000313" key="4">
    <source>
        <dbReference type="EMBL" id="QDU89647.1"/>
    </source>
</evidence>
<dbReference type="RefSeq" id="WP_145286591.1">
    <property type="nucleotide sequence ID" value="NZ_CP036291.1"/>
</dbReference>
<name>A0A518DDU5_9BACT</name>
<dbReference type="Proteomes" id="UP000317429">
    <property type="component" value="Chromosome"/>
</dbReference>
<keyword evidence="2" id="KW-0812">Transmembrane</keyword>
<dbReference type="Gene3D" id="2.60.120.1440">
    <property type="match status" value="1"/>
</dbReference>
<dbReference type="GO" id="GO:0016989">
    <property type="term" value="F:sigma factor antagonist activity"/>
    <property type="evidence" value="ECO:0007669"/>
    <property type="project" value="TreeGrafter"/>
</dbReference>
<dbReference type="EMBL" id="CP036291">
    <property type="protein sequence ID" value="QDU89647.1"/>
    <property type="molecule type" value="Genomic_DNA"/>
</dbReference>
<organism evidence="4 5">
    <name type="scientific">Pirellulimonas nuda</name>
    <dbReference type="NCBI Taxonomy" id="2528009"/>
    <lineage>
        <taxon>Bacteria</taxon>
        <taxon>Pseudomonadati</taxon>
        <taxon>Planctomycetota</taxon>
        <taxon>Planctomycetia</taxon>
        <taxon>Pirellulales</taxon>
        <taxon>Lacipirellulaceae</taxon>
        <taxon>Pirellulimonas</taxon>
    </lineage>
</organism>
<evidence type="ECO:0000256" key="2">
    <source>
        <dbReference type="SAM" id="Phobius"/>
    </source>
</evidence>
<dbReference type="Pfam" id="PF04773">
    <property type="entry name" value="FecR"/>
    <property type="match status" value="1"/>
</dbReference>
<dbReference type="AlphaFoldDB" id="A0A518DDU5"/>
<dbReference type="PANTHER" id="PTHR30273">
    <property type="entry name" value="PERIPLASMIC SIGNAL SENSOR AND SIGMA FACTOR ACTIVATOR FECR-RELATED"/>
    <property type="match status" value="1"/>
</dbReference>
<dbReference type="KEGG" id="pnd:Pla175_30400"/>
<gene>
    <name evidence="4" type="ORF">Pla175_30400</name>
</gene>
<dbReference type="OrthoDB" id="287035at2"/>
<dbReference type="PANTHER" id="PTHR30273:SF2">
    <property type="entry name" value="PROTEIN FECR"/>
    <property type="match status" value="1"/>
</dbReference>
<feature type="transmembrane region" description="Helical" evidence="2">
    <location>
        <begin position="130"/>
        <end position="151"/>
    </location>
</feature>
<dbReference type="InterPro" id="IPR006860">
    <property type="entry name" value="FecR"/>
</dbReference>
<proteinExistence type="predicted"/>
<reference evidence="4 5" key="1">
    <citation type="submission" date="2019-02" db="EMBL/GenBank/DDBJ databases">
        <title>Deep-cultivation of Planctomycetes and their phenomic and genomic characterization uncovers novel biology.</title>
        <authorList>
            <person name="Wiegand S."/>
            <person name="Jogler M."/>
            <person name="Boedeker C."/>
            <person name="Pinto D."/>
            <person name="Vollmers J."/>
            <person name="Rivas-Marin E."/>
            <person name="Kohn T."/>
            <person name="Peeters S.H."/>
            <person name="Heuer A."/>
            <person name="Rast P."/>
            <person name="Oberbeckmann S."/>
            <person name="Bunk B."/>
            <person name="Jeske O."/>
            <person name="Meyerdierks A."/>
            <person name="Storesund J.E."/>
            <person name="Kallscheuer N."/>
            <person name="Luecker S."/>
            <person name="Lage O.M."/>
            <person name="Pohl T."/>
            <person name="Merkel B.J."/>
            <person name="Hornburger P."/>
            <person name="Mueller R.-W."/>
            <person name="Bruemmer F."/>
            <person name="Labrenz M."/>
            <person name="Spormann A.M."/>
            <person name="Op den Camp H."/>
            <person name="Overmann J."/>
            <person name="Amann R."/>
            <person name="Jetten M.S.M."/>
            <person name="Mascher T."/>
            <person name="Medema M.H."/>
            <person name="Devos D.P."/>
            <person name="Kaster A.-K."/>
            <person name="Ovreas L."/>
            <person name="Rohde M."/>
            <person name="Galperin M.Y."/>
            <person name="Jogler C."/>
        </authorList>
    </citation>
    <scope>NUCLEOTIDE SEQUENCE [LARGE SCALE GENOMIC DNA]</scope>
    <source>
        <strain evidence="4 5">Pla175</strain>
    </source>
</reference>
<feature type="domain" description="FecR protein" evidence="3">
    <location>
        <begin position="245"/>
        <end position="306"/>
    </location>
</feature>
<dbReference type="InterPro" id="IPR012373">
    <property type="entry name" value="Ferrdict_sens_TM"/>
</dbReference>